<evidence type="ECO:0000256" key="1">
    <source>
        <dbReference type="SAM" id="MobiDB-lite"/>
    </source>
</evidence>
<protein>
    <submittedName>
        <fullName evidence="2">Uncharacterized protein</fullName>
    </submittedName>
</protein>
<feature type="region of interest" description="Disordered" evidence="1">
    <location>
        <begin position="1"/>
        <end position="82"/>
    </location>
</feature>
<gene>
    <name evidence="2" type="ORF">L1049_003746</name>
</gene>
<dbReference type="Proteomes" id="UP001415857">
    <property type="component" value="Unassembled WGS sequence"/>
</dbReference>
<keyword evidence="3" id="KW-1185">Reference proteome</keyword>
<proteinExistence type="predicted"/>
<reference evidence="2 3" key="1">
    <citation type="journal article" date="2024" name="Plant J.">
        <title>Genome sequences and population genomics reveal climatic adaptation and genomic divergence between two closely related sweetgum species.</title>
        <authorList>
            <person name="Xu W.Q."/>
            <person name="Ren C.Q."/>
            <person name="Zhang X.Y."/>
            <person name="Comes H.P."/>
            <person name="Liu X.H."/>
            <person name="Li Y.G."/>
            <person name="Kettle C.J."/>
            <person name="Jalonen R."/>
            <person name="Gaisberger H."/>
            <person name="Ma Y.Z."/>
            <person name="Qiu Y.X."/>
        </authorList>
    </citation>
    <scope>NUCLEOTIDE SEQUENCE [LARGE SCALE GENOMIC DNA]</scope>
    <source>
        <strain evidence="2">Hangzhou</strain>
    </source>
</reference>
<dbReference type="AlphaFoldDB" id="A0AAP0WXT1"/>
<feature type="compositionally biased region" description="Low complexity" evidence="1">
    <location>
        <begin position="45"/>
        <end position="59"/>
    </location>
</feature>
<organism evidence="2 3">
    <name type="scientific">Liquidambar formosana</name>
    <name type="common">Formosan gum</name>
    <dbReference type="NCBI Taxonomy" id="63359"/>
    <lineage>
        <taxon>Eukaryota</taxon>
        <taxon>Viridiplantae</taxon>
        <taxon>Streptophyta</taxon>
        <taxon>Embryophyta</taxon>
        <taxon>Tracheophyta</taxon>
        <taxon>Spermatophyta</taxon>
        <taxon>Magnoliopsida</taxon>
        <taxon>eudicotyledons</taxon>
        <taxon>Gunneridae</taxon>
        <taxon>Pentapetalae</taxon>
        <taxon>Saxifragales</taxon>
        <taxon>Altingiaceae</taxon>
        <taxon>Liquidambar</taxon>
    </lineage>
</organism>
<evidence type="ECO:0000313" key="2">
    <source>
        <dbReference type="EMBL" id="KAK9280856.1"/>
    </source>
</evidence>
<sequence>MYGGSGKLGRGGGGGGGGGGRAPKRVHSSSFPPPPPHRPSGPPGGRLSLGSSGAPRSRATNSGPATSAPSGCGRDIQPRRWQ</sequence>
<accession>A0AAP0WXT1</accession>
<evidence type="ECO:0000313" key="3">
    <source>
        <dbReference type="Proteomes" id="UP001415857"/>
    </source>
</evidence>
<comment type="caution">
    <text evidence="2">The sequence shown here is derived from an EMBL/GenBank/DDBJ whole genome shotgun (WGS) entry which is preliminary data.</text>
</comment>
<dbReference type="EMBL" id="JBBPBK010000007">
    <property type="protein sequence ID" value="KAK9280856.1"/>
    <property type="molecule type" value="Genomic_DNA"/>
</dbReference>
<name>A0AAP0WXT1_LIQFO</name>
<feature type="compositionally biased region" description="Gly residues" evidence="1">
    <location>
        <begin position="1"/>
        <end position="21"/>
    </location>
</feature>
<feature type="compositionally biased region" description="Polar residues" evidence="1">
    <location>
        <begin position="60"/>
        <end position="69"/>
    </location>
</feature>
<feature type="compositionally biased region" description="Pro residues" evidence="1">
    <location>
        <begin position="31"/>
        <end position="42"/>
    </location>
</feature>